<reference evidence="2 3" key="1">
    <citation type="submission" date="2019-01" db="EMBL/GenBank/DDBJ databases">
        <title>Draft genome sequences of the type strains of six Macrococcus species.</title>
        <authorList>
            <person name="Mazhar S."/>
            <person name="Altermann E."/>
            <person name="Hill C."/>
            <person name="Mcauliffe O."/>
        </authorList>
    </citation>
    <scope>NUCLEOTIDE SEQUENCE [LARGE SCALE GENOMIC DNA]</scope>
    <source>
        <strain evidence="2 3">CCM4815</strain>
    </source>
</reference>
<feature type="transmembrane region" description="Helical" evidence="1">
    <location>
        <begin position="7"/>
        <end position="28"/>
    </location>
</feature>
<keyword evidence="3" id="KW-1185">Reference proteome</keyword>
<evidence type="ECO:0000256" key="1">
    <source>
        <dbReference type="SAM" id="Phobius"/>
    </source>
</evidence>
<keyword evidence="1" id="KW-1133">Transmembrane helix</keyword>
<feature type="transmembrane region" description="Helical" evidence="1">
    <location>
        <begin position="75"/>
        <end position="96"/>
    </location>
</feature>
<keyword evidence="1" id="KW-0812">Transmembrane</keyword>
<dbReference type="AlphaFoldDB" id="A0A4R6BUH8"/>
<dbReference type="Proteomes" id="UP000294802">
    <property type="component" value="Unassembled WGS sequence"/>
</dbReference>
<proteinExistence type="predicted"/>
<gene>
    <name evidence="2" type="ORF">ERX29_05000</name>
</gene>
<evidence type="ECO:0000313" key="3">
    <source>
        <dbReference type="Proteomes" id="UP000294802"/>
    </source>
</evidence>
<sequence>MKFLTLLDYANIIALIISTILVLSLKIAGWESPYLMGLMILLLILVVVNRMKNSKYRKQVKDQQPITLTAADKQFGFISIGVMLLLFVLVLIFPGLR</sequence>
<feature type="transmembrane region" description="Helical" evidence="1">
    <location>
        <begin position="34"/>
        <end position="51"/>
    </location>
</feature>
<dbReference type="RefSeq" id="WP_133443603.1">
    <property type="nucleotide sequence ID" value="NZ_SCWB01000007.1"/>
</dbReference>
<keyword evidence="1" id="KW-0472">Membrane</keyword>
<name>A0A4R6BUH8_9STAP</name>
<evidence type="ECO:0000313" key="2">
    <source>
        <dbReference type="EMBL" id="TDM11953.1"/>
    </source>
</evidence>
<comment type="caution">
    <text evidence="2">The sequence shown here is derived from an EMBL/GenBank/DDBJ whole genome shotgun (WGS) entry which is preliminary data.</text>
</comment>
<accession>A0A4R6BUH8</accession>
<protein>
    <submittedName>
        <fullName evidence="2">Uncharacterized protein</fullName>
    </submittedName>
</protein>
<dbReference type="EMBL" id="SCWB01000007">
    <property type="protein sequence ID" value="TDM11953.1"/>
    <property type="molecule type" value="Genomic_DNA"/>
</dbReference>
<organism evidence="2 3">
    <name type="scientific">Macrococcus lamae</name>
    <dbReference type="NCBI Taxonomy" id="198484"/>
    <lineage>
        <taxon>Bacteria</taxon>
        <taxon>Bacillati</taxon>
        <taxon>Bacillota</taxon>
        <taxon>Bacilli</taxon>
        <taxon>Bacillales</taxon>
        <taxon>Staphylococcaceae</taxon>
        <taxon>Macrococcus</taxon>
    </lineage>
</organism>